<dbReference type="EMBL" id="QNGE01001405">
    <property type="protein sequence ID" value="KAA3677650.1"/>
    <property type="molecule type" value="Genomic_DNA"/>
</dbReference>
<reference evidence="3 4" key="1">
    <citation type="journal article" date="2019" name="Gigascience">
        <title>Whole-genome sequence of the oriental lung fluke Paragonimus westermani.</title>
        <authorList>
            <person name="Oey H."/>
            <person name="Zakrzewski M."/>
            <person name="Narain K."/>
            <person name="Devi K.R."/>
            <person name="Agatsuma T."/>
            <person name="Nawaratna S."/>
            <person name="Gobert G.N."/>
            <person name="Jones M.K."/>
            <person name="Ragan M.A."/>
            <person name="McManus D.P."/>
            <person name="Krause L."/>
        </authorList>
    </citation>
    <scope>NUCLEOTIDE SEQUENCE [LARGE SCALE GENOMIC DNA]</scope>
    <source>
        <strain evidence="3 4">IND2009</strain>
    </source>
</reference>
<feature type="transmembrane region" description="Helical" evidence="2">
    <location>
        <begin position="786"/>
        <end position="806"/>
    </location>
</feature>
<feature type="region of interest" description="Disordered" evidence="1">
    <location>
        <begin position="93"/>
        <end position="124"/>
    </location>
</feature>
<keyword evidence="2" id="KW-0812">Transmembrane</keyword>
<sequence>MAFMYAGAVSHLETGASRNADSVHVLKTRSYTQLDRGVLVGTPFDTLASSSDAIISPFRYADFENSIERHCQQQDQFCRPEMLTLDVRSISDDEGHEETTFSELLPSNAETDNTGSATSPSSFGLIVSPIQSQSKNRTNVGTTESLGSGLIAVRPSEPANEGLEWDDSGDLRGMGIKSGSLDSGFGFHLCPIPSGGDGNSRVGANVYNGYNDRSSTRISTDVFASSTPDSIHRSSLTLAAEAADAFVCARLGPSNHQSSCARNIPDQSRNYILRTNDYKEGLDPVCCSTPTHTSFYGSSHPTGSPTAIHAPWSPRLNSSPKTNGSHRTDYTEAVVSTSQLPRSESLLSLFTSQQNPLILESGFQKPSNGTPNNSTLHGGTDANIRSWFLTPPDLYLFLKSVHQEAVPLVNLLTRLERPSVPSIASDQNDAQCSQSDSNLTNSDAERERIQLDIDLSFLQYYARYLTEWSTASDVLYKQLKELPASSSQANEVTLAIHVFVDWVDALQTRHSVAQHRLQCRASMLDQLAGKAHEIEQSLTVIESRVRIACRRACAMIQSLRHDRPLSASQHSSANSSFADLDRVDSSDRTVTDFDFLFSRNQVLMTLDELQNLVESVCAVQLRCGVFRSCDKLSCDHLAGFANLHTVTPNPGSLTNLVCPGRDHKLSPSLSLLFSVLRTLNQRTLILKQRLRVAIRRLERSAVSSVLDFTHFLESSHAPNSSAHCSSVLVDQLSTRLDKGHERDRITSECLEKCGNGNITVNPARSSLNSVHGNLCSSACTSQLRTIWFPLLVFLVFTCLCLIFRVFGRSRNSWLPASRPLFCRLRPGFTLAELSPNWWLRQIACLHLPDSREIPF</sequence>
<dbReference type="Proteomes" id="UP000324629">
    <property type="component" value="Unassembled WGS sequence"/>
</dbReference>
<gene>
    <name evidence="3" type="ORF">DEA37_0006688</name>
</gene>
<name>A0A5J4NR68_9TREM</name>
<feature type="compositionally biased region" description="Polar residues" evidence="1">
    <location>
        <begin position="315"/>
        <end position="325"/>
    </location>
</feature>
<keyword evidence="4" id="KW-1185">Reference proteome</keyword>
<feature type="region of interest" description="Disordered" evidence="1">
    <location>
        <begin position="422"/>
        <end position="441"/>
    </location>
</feature>
<proteinExistence type="predicted"/>
<evidence type="ECO:0000256" key="2">
    <source>
        <dbReference type="SAM" id="Phobius"/>
    </source>
</evidence>
<protein>
    <submittedName>
        <fullName evidence="3">Uncharacterized protein</fullName>
    </submittedName>
</protein>
<keyword evidence="2" id="KW-1133">Transmembrane helix</keyword>
<keyword evidence="2" id="KW-0472">Membrane</keyword>
<feature type="compositionally biased region" description="Polar residues" evidence="1">
    <location>
        <begin position="129"/>
        <end position="146"/>
    </location>
</feature>
<accession>A0A5J4NR68</accession>
<evidence type="ECO:0000313" key="3">
    <source>
        <dbReference type="EMBL" id="KAA3677650.1"/>
    </source>
</evidence>
<comment type="caution">
    <text evidence="3">The sequence shown here is derived from an EMBL/GenBank/DDBJ whole genome shotgun (WGS) entry which is preliminary data.</text>
</comment>
<organism evidence="3 4">
    <name type="scientific">Paragonimus westermani</name>
    <dbReference type="NCBI Taxonomy" id="34504"/>
    <lineage>
        <taxon>Eukaryota</taxon>
        <taxon>Metazoa</taxon>
        <taxon>Spiralia</taxon>
        <taxon>Lophotrochozoa</taxon>
        <taxon>Platyhelminthes</taxon>
        <taxon>Trematoda</taxon>
        <taxon>Digenea</taxon>
        <taxon>Plagiorchiida</taxon>
        <taxon>Troglotremata</taxon>
        <taxon>Troglotrematidae</taxon>
        <taxon>Paragonimus</taxon>
    </lineage>
</organism>
<evidence type="ECO:0000256" key="1">
    <source>
        <dbReference type="SAM" id="MobiDB-lite"/>
    </source>
</evidence>
<feature type="compositionally biased region" description="Polar residues" evidence="1">
    <location>
        <begin position="108"/>
        <end position="122"/>
    </location>
</feature>
<feature type="region of interest" description="Disordered" evidence="1">
    <location>
        <begin position="129"/>
        <end position="148"/>
    </location>
</feature>
<evidence type="ECO:0000313" key="4">
    <source>
        <dbReference type="Proteomes" id="UP000324629"/>
    </source>
</evidence>
<dbReference type="AlphaFoldDB" id="A0A5J4NR68"/>
<feature type="region of interest" description="Disordered" evidence="1">
    <location>
        <begin position="297"/>
        <end position="336"/>
    </location>
</feature>